<proteinExistence type="predicted"/>
<dbReference type="PATRIC" id="fig|264251.5.peg.1841"/>
<evidence type="ECO:0000313" key="1">
    <source>
        <dbReference type="EMBL" id="KLN35065.1"/>
    </source>
</evidence>
<accession>A0A0H2KNI3</accession>
<reference evidence="1 2" key="1">
    <citation type="submission" date="2014-05" db="EMBL/GenBank/DDBJ databases">
        <title>Cellulosimicrobium funkei U11 genome.</title>
        <authorList>
            <person name="Hu C."/>
            <person name="Gong Y."/>
            <person name="Wan W."/>
            <person name="Jiang M."/>
        </authorList>
    </citation>
    <scope>NUCLEOTIDE SEQUENCE [LARGE SCALE GENOMIC DNA]</scope>
    <source>
        <strain evidence="1 2">U11</strain>
    </source>
</reference>
<gene>
    <name evidence="1" type="ORF">FB00_09055</name>
</gene>
<dbReference type="InterPro" id="IPR058532">
    <property type="entry name" value="YjbR/MT2646/Rv2570-like"/>
</dbReference>
<dbReference type="AlphaFoldDB" id="A0A0H2KNI3"/>
<dbReference type="Pfam" id="PF04237">
    <property type="entry name" value="YjbR"/>
    <property type="match status" value="1"/>
</dbReference>
<protein>
    <recommendedName>
        <fullName evidence="3">MmcQ/YjbR family DNA-binding protein</fullName>
    </recommendedName>
</protein>
<dbReference type="STRING" id="264251.FB00_09055"/>
<dbReference type="EMBL" id="JNBQ01000007">
    <property type="protein sequence ID" value="KLN35065.1"/>
    <property type="molecule type" value="Genomic_DNA"/>
</dbReference>
<name>A0A0H2KNI3_9MICO</name>
<dbReference type="RefSeq" id="WP_047232549.1">
    <property type="nucleotide sequence ID" value="NZ_JNBQ01000007.1"/>
</dbReference>
<keyword evidence="2" id="KW-1185">Reference proteome</keyword>
<dbReference type="Proteomes" id="UP000035265">
    <property type="component" value="Unassembled WGS sequence"/>
</dbReference>
<organism evidence="1 2">
    <name type="scientific">Cellulosimicrobium funkei</name>
    <dbReference type="NCBI Taxonomy" id="264251"/>
    <lineage>
        <taxon>Bacteria</taxon>
        <taxon>Bacillati</taxon>
        <taxon>Actinomycetota</taxon>
        <taxon>Actinomycetes</taxon>
        <taxon>Micrococcales</taxon>
        <taxon>Promicromonosporaceae</taxon>
        <taxon>Cellulosimicrobium</taxon>
    </lineage>
</organism>
<comment type="caution">
    <text evidence="1">The sequence shown here is derived from an EMBL/GenBank/DDBJ whole genome shotgun (WGS) entry which is preliminary data.</text>
</comment>
<evidence type="ECO:0000313" key="2">
    <source>
        <dbReference type="Proteomes" id="UP000035265"/>
    </source>
</evidence>
<evidence type="ECO:0008006" key="3">
    <source>
        <dbReference type="Google" id="ProtNLM"/>
    </source>
</evidence>
<sequence length="126" mass="14175">MASWEDVERIVSALPDTDLKGPRQWTVHGKLFVWERPLRAKDLDELGETAPVEPPVAFRVADEGEKAALLGDDPAVFLTTSHFDGYPIVLARLDLVAVPELEELLQDAWLARAPKRLAQEYLDRTE</sequence>